<comment type="similarity">
    <text evidence="2 7">Belongs to the ORC4 family.</text>
</comment>
<dbReference type="GO" id="GO:0005664">
    <property type="term" value="C:nuclear origin of replication recognition complex"/>
    <property type="evidence" value="ECO:0007669"/>
    <property type="project" value="TreeGrafter"/>
</dbReference>
<accession>A0A0R3UJJ0</accession>
<evidence type="ECO:0000313" key="12">
    <source>
        <dbReference type="WBParaSite" id="MCU_004303-RA"/>
    </source>
</evidence>
<dbReference type="InterPro" id="IPR027417">
    <property type="entry name" value="P-loop_NTPase"/>
</dbReference>
<evidence type="ECO:0000313" key="10">
    <source>
        <dbReference type="EMBL" id="VDD81677.1"/>
    </source>
</evidence>
<proteinExistence type="inferred from homology"/>
<dbReference type="PANTHER" id="PTHR12087">
    <property type="entry name" value="ORIGIN RECOGNITION COMPLEX SUBUNIT 4"/>
    <property type="match status" value="1"/>
</dbReference>
<dbReference type="PANTHER" id="PTHR12087:SF0">
    <property type="entry name" value="ORIGIN RECOGNITION COMPLEX SUBUNIT 4"/>
    <property type="match status" value="1"/>
</dbReference>
<dbReference type="SUPFAM" id="SSF52540">
    <property type="entry name" value="P-loop containing nucleoside triphosphate hydrolases"/>
    <property type="match status" value="1"/>
</dbReference>
<comment type="function">
    <text evidence="7">Component of the origin recognition complex (ORC) that binds origins of replication.</text>
</comment>
<dbReference type="Gene3D" id="3.40.50.300">
    <property type="entry name" value="P-loop containing nucleotide triphosphate hydrolases"/>
    <property type="match status" value="1"/>
</dbReference>
<dbReference type="Pfam" id="PF13191">
    <property type="entry name" value="AAA_16"/>
    <property type="match status" value="1"/>
</dbReference>
<gene>
    <name evidence="10" type="ORF">MCOS_LOCUS7680</name>
</gene>
<dbReference type="EMBL" id="UXSR01005395">
    <property type="protein sequence ID" value="VDD81677.1"/>
    <property type="molecule type" value="Genomic_DNA"/>
</dbReference>
<evidence type="ECO:0000256" key="3">
    <source>
        <dbReference type="ARBA" id="ARBA00019083"/>
    </source>
</evidence>
<feature type="domain" description="Origin recognition complex subunit 4 C-terminal" evidence="9">
    <location>
        <begin position="267"/>
        <end position="445"/>
    </location>
</feature>
<dbReference type="InterPro" id="IPR032705">
    <property type="entry name" value="ORC4_C"/>
</dbReference>
<name>A0A0R3UJJ0_MESCO</name>
<protein>
    <recommendedName>
        <fullName evidence="3 7">Origin recognition complex subunit 4</fullName>
    </recommendedName>
</protein>
<keyword evidence="4 7" id="KW-0235">DNA replication</keyword>
<feature type="domain" description="Orc1-like AAA ATPase" evidence="8">
    <location>
        <begin position="26"/>
        <end position="200"/>
    </location>
</feature>
<evidence type="ECO:0000256" key="4">
    <source>
        <dbReference type="ARBA" id="ARBA00022705"/>
    </source>
</evidence>
<evidence type="ECO:0000313" key="11">
    <source>
        <dbReference type="Proteomes" id="UP000267029"/>
    </source>
</evidence>
<keyword evidence="11" id="KW-1185">Reference proteome</keyword>
<dbReference type="Pfam" id="PF14629">
    <property type="entry name" value="ORC4_C"/>
    <property type="match status" value="1"/>
</dbReference>
<dbReference type="AlphaFoldDB" id="A0A0R3UJJ0"/>
<keyword evidence="6 7" id="KW-0539">Nucleus</keyword>
<evidence type="ECO:0000256" key="1">
    <source>
        <dbReference type="ARBA" id="ARBA00004123"/>
    </source>
</evidence>
<dbReference type="STRING" id="53468.A0A0R3UJJ0"/>
<evidence type="ECO:0000259" key="9">
    <source>
        <dbReference type="Pfam" id="PF14629"/>
    </source>
</evidence>
<dbReference type="Proteomes" id="UP000267029">
    <property type="component" value="Unassembled WGS sequence"/>
</dbReference>
<comment type="subcellular location">
    <subcellularLocation>
        <location evidence="1 7">Nucleus</location>
    </subcellularLocation>
</comment>
<dbReference type="OrthoDB" id="343623at2759"/>
<evidence type="ECO:0000256" key="6">
    <source>
        <dbReference type="ARBA" id="ARBA00023242"/>
    </source>
</evidence>
<evidence type="ECO:0000256" key="5">
    <source>
        <dbReference type="ARBA" id="ARBA00023125"/>
    </source>
</evidence>
<dbReference type="InterPro" id="IPR041664">
    <property type="entry name" value="AAA_16"/>
</dbReference>
<evidence type="ECO:0000259" key="8">
    <source>
        <dbReference type="Pfam" id="PF13191"/>
    </source>
</evidence>
<keyword evidence="5 7" id="KW-0238">DNA-binding</keyword>
<dbReference type="GO" id="GO:0006270">
    <property type="term" value="P:DNA replication initiation"/>
    <property type="evidence" value="ECO:0007669"/>
    <property type="project" value="TreeGrafter"/>
</dbReference>
<dbReference type="PIRSF" id="PIRSF007858">
    <property type="entry name" value="ORC4"/>
    <property type="match status" value="1"/>
</dbReference>
<organism evidence="10 11">
    <name type="scientific">Mesocestoides corti</name>
    <name type="common">Flatworm</name>
    <dbReference type="NCBI Taxonomy" id="53468"/>
    <lineage>
        <taxon>Eukaryota</taxon>
        <taxon>Metazoa</taxon>
        <taxon>Spiralia</taxon>
        <taxon>Lophotrochozoa</taxon>
        <taxon>Platyhelminthes</taxon>
        <taxon>Cestoda</taxon>
        <taxon>Eucestoda</taxon>
        <taxon>Cyclophyllidea</taxon>
        <taxon>Mesocestoididae</taxon>
        <taxon>Mesocestoides</taxon>
    </lineage>
</organism>
<dbReference type="WBParaSite" id="MCU_004303-RA">
    <property type="protein sequence ID" value="MCU_004303-RA"/>
    <property type="gene ID" value="MCU_004303"/>
</dbReference>
<evidence type="ECO:0000256" key="2">
    <source>
        <dbReference type="ARBA" id="ARBA00005334"/>
    </source>
</evidence>
<dbReference type="InterPro" id="IPR016527">
    <property type="entry name" value="ORC4"/>
</dbReference>
<reference evidence="12" key="2">
    <citation type="submission" date="2019-11" db="UniProtKB">
        <authorList>
            <consortium name="WormBaseParasite"/>
        </authorList>
    </citation>
    <scope>IDENTIFICATION</scope>
</reference>
<evidence type="ECO:0000256" key="7">
    <source>
        <dbReference type="PIRNR" id="PIRNR007858"/>
    </source>
</evidence>
<reference evidence="10 11" key="1">
    <citation type="submission" date="2018-10" db="EMBL/GenBank/DDBJ databases">
        <authorList>
            <consortium name="Pathogen Informatics"/>
        </authorList>
    </citation>
    <scope>NUCLEOTIDE SEQUENCE [LARGE SCALE GENOMIC DNA]</scope>
</reference>
<dbReference type="GO" id="GO:0003688">
    <property type="term" value="F:DNA replication origin binding"/>
    <property type="evidence" value="ECO:0007669"/>
    <property type="project" value="TreeGrafter"/>
</dbReference>
<sequence length="519" mass="58310">MEAIKAFLRDRIFTSSHEPRFPEKDIASVFNTIRDTVVNGVSNSMLIIGRRGSGKSHLLREAIKRAKLDAEVKSNIIEVYINGLIHTNDRIALHTIAKQLQRVCPSVSEAELIKREEEELTVDESDEDKENALVESRIRNFSDQMRWLLSGLRAGDSVASKALVVVLDEFDLFATHRNQALLYNLFDTSCHADGTPVCVIGVTCRLDVMEMLEKRVKSRFSHRQLHVVSVAAPLYEDTSMADDNTQEEEEEDDTTQGASRPFKRYCDVARSLLTVHSAKELAEFAQSNVNFHSLTKWKLHKAVGDWNAHVNEFFESEIVTDCLRQTWEVSTCIGKLRNVMALLIARLDQSKSTLDAEDFIEVLSRLRQDAKTALLPSLSLLELILITTMVKLHEIREGEPLNFEVVFREYTRFCKSYCPGYLYEKAVVSKALDSLIEQELVVSGREALATMASGGVGFNAGAKGRKASSAFLMTANLPGQLRNFQPISCFVTSPLIRACLDAYPGCPIELSQWAHSRTM</sequence>